<evidence type="ECO:0000313" key="8">
    <source>
        <dbReference type="Proteomes" id="UP000429644"/>
    </source>
</evidence>
<feature type="domain" description="FAD-binding PCMH-type" evidence="6">
    <location>
        <begin position="43"/>
        <end position="213"/>
    </location>
</feature>
<dbReference type="InterPro" id="IPR016164">
    <property type="entry name" value="FAD-linked_Oxase-like_C"/>
</dbReference>
<dbReference type="SUPFAM" id="SSF55103">
    <property type="entry name" value="FAD-linked oxidases, C-terminal domain"/>
    <property type="match status" value="1"/>
</dbReference>
<dbReference type="InterPro" id="IPR006093">
    <property type="entry name" value="Oxy_OxRdtase_FAD_BS"/>
</dbReference>
<dbReference type="PANTHER" id="PTHR42973:SF39">
    <property type="entry name" value="FAD-BINDING PCMH-TYPE DOMAIN-CONTAINING PROTEIN"/>
    <property type="match status" value="1"/>
</dbReference>
<dbReference type="PROSITE" id="PS00862">
    <property type="entry name" value="OX2_COVAL_FAD"/>
    <property type="match status" value="1"/>
</dbReference>
<dbReference type="InterPro" id="IPR050416">
    <property type="entry name" value="FAD-linked_Oxidoreductase"/>
</dbReference>
<evidence type="ECO:0000256" key="1">
    <source>
        <dbReference type="ARBA" id="ARBA00001974"/>
    </source>
</evidence>
<evidence type="ECO:0000259" key="6">
    <source>
        <dbReference type="PROSITE" id="PS51387"/>
    </source>
</evidence>
<keyword evidence="3" id="KW-0285">Flavoprotein</keyword>
<dbReference type="PROSITE" id="PS51387">
    <property type="entry name" value="FAD_PCMH"/>
    <property type="match status" value="1"/>
</dbReference>
<dbReference type="InterPro" id="IPR016167">
    <property type="entry name" value="FAD-bd_PCMH_sub1"/>
</dbReference>
<dbReference type="Proteomes" id="UP000429644">
    <property type="component" value="Unassembled WGS sequence"/>
</dbReference>
<dbReference type="GO" id="GO:0016491">
    <property type="term" value="F:oxidoreductase activity"/>
    <property type="evidence" value="ECO:0007669"/>
    <property type="project" value="UniProtKB-KW"/>
</dbReference>
<dbReference type="InterPro" id="IPR016166">
    <property type="entry name" value="FAD-bd_PCMH"/>
</dbReference>
<dbReference type="InterPro" id="IPR016169">
    <property type="entry name" value="FAD-bd_PCMH_sub2"/>
</dbReference>
<comment type="caution">
    <text evidence="7">The sequence shown here is derived from an EMBL/GenBank/DDBJ whole genome shotgun (WGS) entry which is preliminary data.</text>
</comment>
<keyword evidence="5" id="KW-0560">Oxidoreductase</keyword>
<evidence type="ECO:0000256" key="5">
    <source>
        <dbReference type="ARBA" id="ARBA00023002"/>
    </source>
</evidence>
<keyword evidence="8" id="KW-1185">Reference proteome</keyword>
<proteinExistence type="inferred from homology"/>
<dbReference type="GO" id="GO:0071949">
    <property type="term" value="F:FAD binding"/>
    <property type="evidence" value="ECO:0007669"/>
    <property type="project" value="InterPro"/>
</dbReference>
<dbReference type="AlphaFoldDB" id="A0A7J9UXR7"/>
<evidence type="ECO:0000313" key="7">
    <source>
        <dbReference type="EMBL" id="MPV89417.1"/>
    </source>
</evidence>
<comment type="cofactor">
    <cofactor evidence="1">
        <name>FAD</name>
        <dbReference type="ChEBI" id="CHEBI:57692"/>
    </cofactor>
</comment>
<dbReference type="SUPFAM" id="SSF56176">
    <property type="entry name" value="FAD-binding/transporter-associated domain-like"/>
    <property type="match status" value="1"/>
</dbReference>
<dbReference type="InterPro" id="IPR012951">
    <property type="entry name" value="BBE"/>
</dbReference>
<dbReference type="Pfam" id="PF08031">
    <property type="entry name" value="BBE"/>
    <property type="match status" value="1"/>
</dbReference>
<comment type="similarity">
    <text evidence="2">Belongs to the oxygen-dependent FAD-linked oxidoreductase family.</text>
</comment>
<dbReference type="InterPro" id="IPR006094">
    <property type="entry name" value="Oxid_FAD_bind_N"/>
</dbReference>
<reference evidence="7 8" key="1">
    <citation type="submission" date="2019-10" db="EMBL/GenBank/DDBJ databases">
        <title>Georgenia wutianyii sp. nov. and Georgenia yuyongxinii sp. nov. isolated from plateau pika (Ochotona curzoniae) in the Qinghai-Tibet plateau of China.</title>
        <authorList>
            <person name="Tian Z."/>
        </authorList>
    </citation>
    <scope>NUCLEOTIDE SEQUENCE [LARGE SCALE GENOMIC DNA]</scope>
    <source>
        <strain evidence="7 8">JCM 15130</strain>
    </source>
</reference>
<dbReference type="Gene3D" id="3.30.43.10">
    <property type="entry name" value="Uridine Diphospho-n-acetylenolpyruvylglucosamine Reductase, domain 2"/>
    <property type="match status" value="1"/>
</dbReference>
<keyword evidence="4" id="KW-0274">FAD</keyword>
<evidence type="ECO:0000256" key="4">
    <source>
        <dbReference type="ARBA" id="ARBA00022827"/>
    </source>
</evidence>
<gene>
    <name evidence="7" type="ORF">GB882_12130</name>
</gene>
<dbReference type="Gene3D" id="3.30.465.10">
    <property type="match status" value="1"/>
</dbReference>
<organism evidence="7 8">
    <name type="scientific">Georgenia ruanii</name>
    <dbReference type="NCBI Taxonomy" id="348442"/>
    <lineage>
        <taxon>Bacteria</taxon>
        <taxon>Bacillati</taxon>
        <taxon>Actinomycetota</taxon>
        <taxon>Actinomycetes</taxon>
        <taxon>Micrococcales</taxon>
        <taxon>Bogoriellaceae</taxon>
        <taxon>Georgenia</taxon>
    </lineage>
</organism>
<dbReference type="Pfam" id="PF01565">
    <property type="entry name" value="FAD_binding_4"/>
    <property type="match status" value="1"/>
</dbReference>
<sequence length="476" mass="50358">MVAVSTSAPGPKLEALTRRVGGAVCRAGDPGYEEARRVWNGMVDRRPLAVVRAATAGDIGAVVEFAKETGLPLAVRGGGHGVAGNGTVDGGIVLDLGSLDFVSVDPGSGTVRAEPGATIADVDAATAVHDLAVPLGVVSTTGIAGLTLGGGIGWLTRAHGLSIDNLLAADVVTAGGGTLHASAEENPDLFWGIRGGGGNFGVVSAFTFRADPLPHEVLAGNLVYGEERWLDALLAWEEWTRALPDAMQSIVTFFVPPPSWELGSEPLMVVRFAWAGPDHAEGAAVLAQLRAAARPDGEVVGPMAWTAWQSVADELFPRGSRAYWKNTSFDRMADDVVETLVLRAGEQRWRGTGFDIHHMGGAYGRVPEDATAFPTRAARFWLNVYGYWQDAADDGARVAFVRGLATDMEPFATGGTYTNFLGAEAPGPDERRAQQVDRRAQAAAVWGPDALERLVALKRRYDPGNLFHLNHNIPPT</sequence>
<dbReference type="EMBL" id="WHPD01002614">
    <property type="protein sequence ID" value="MPV89417.1"/>
    <property type="molecule type" value="Genomic_DNA"/>
</dbReference>
<dbReference type="PANTHER" id="PTHR42973">
    <property type="entry name" value="BINDING OXIDOREDUCTASE, PUTATIVE (AFU_ORTHOLOGUE AFUA_1G17690)-RELATED"/>
    <property type="match status" value="1"/>
</dbReference>
<protein>
    <submittedName>
        <fullName evidence="7">FAD-binding protein</fullName>
    </submittedName>
</protein>
<accession>A0A7J9UXR7</accession>
<evidence type="ECO:0000256" key="3">
    <source>
        <dbReference type="ARBA" id="ARBA00022630"/>
    </source>
</evidence>
<evidence type="ECO:0000256" key="2">
    <source>
        <dbReference type="ARBA" id="ARBA00005466"/>
    </source>
</evidence>
<name>A0A7J9UXR7_9MICO</name>
<dbReference type="Gene3D" id="3.40.462.20">
    <property type="match status" value="1"/>
</dbReference>
<dbReference type="InterPro" id="IPR036318">
    <property type="entry name" value="FAD-bd_PCMH-like_sf"/>
</dbReference>